<keyword evidence="10 14" id="KW-0067">ATP-binding</keyword>
<sequence length="312" mass="35923">MTYLEGSKGIEYVDSVFITIGVFDGVHKGHTKILSKLLQLSEENNGQARIYTILYPMDYYLGEFDGLITSVEDRLDLLSVYGDVKILELPQIKNLTAEEFFEWISKGVRGIVVGHDFKFGKGGTGDVHLLEKLCERKGIKLEVVPPVVVDGIRVSSSHIRKMIKNGQVKDVKRFLGRNYSIHGVVYKDKQIGRKLGFPTANVKRPDLYLVEPATGVYFVKVYTPKQYYGLMNVGFRPTIEHSRKIKYEVYIIDFSGDLYGKEIRVEFLEYLRPEIKFDTITQLVEQMNDDLKNARRLIEEYEKFEPKDSKQI</sequence>
<keyword evidence="4 14" id="KW-0288">FMN</keyword>
<evidence type="ECO:0000256" key="4">
    <source>
        <dbReference type="ARBA" id="ARBA00022643"/>
    </source>
</evidence>
<dbReference type="Pfam" id="PF01687">
    <property type="entry name" value="Flavokinase"/>
    <property type="match status" value="1"/>
</dbReference>
<dbReference type="InterPro" id="IPR023468">
    <property type="entry name" value="Riboflavin_kinase"/>
</dbReference>
<comment type="pathway">
    <text evidence="2 14">Cofactor biosynthesis; FMN biosynthesis; FMN from riboflavin (ATP route): step 1/1.</text>
</comment>
<keyword evidence="7 14" id="KW-0547">Nucleotide-binding</keyword>
<dbReference type="UniPathway" id="UPA00276">
    <property type="reaction ID" value="UER00406"/>
</dbReference>
<keyword evidence="9 14" id="KW-0274">FAD</keyword>
<evidence type="ECO:0000256" key="14">
    <source>
        <dbReference type="PIRNR" id="PIRNR004491"/>
    </source>
</evidence>
<dbReference type="PANTHER" id="PTHR22749:SF6">
    <property type="entry name" value="RIBOFLAVIN KINASE"/>
    <property type="match status" value="1"/>
</dbReference>
<dbReference type="GO" id="GO:0009231">
    <property type="term" value="P:riboflavin biosynthetic process"/>
    <property type="evidence" value="ECO:0007669"/>
    <property type="project" value="InterPro"/>
</dbReference>
<dbReference type="CDD" id="cd02064">
    <property type="entry name" value="FAD_synthetase_N"/>
    <property type="match status" value="1"/>
</dbReference>
<dbReference type="GO" id="GO:0005524">
    <property type="term" value="F:ATP binding"/>
    <property type="evidence" value="ECO:0007669"/>
    <property type="project" value="UniProtKB-UniRule"/>
</dbReference>
<evidence type="ECO:0000256" key="11">
    <source>
        <dbReference type="ARBA" id="ARBA00023268"/>
    </source>
</evidence>
<keyword evidence="11" id="KW-0511">Multifunctional enzyme</keyword>
<comment type="catalytic activity">
    <reaction evidence="13 14">
        <text>FMN + ATP + H(+) = FAD + diphosphate</text>
        <dbReference type="Rhea" id="RHEA:17237"/>
        <dbReference type="ChEBI" id="CHEBI:15378"/>
        <dbReference type="ChEBI" id="CHEBI:30616"/>
        <dbReference type="ChEBI" id="CHEBI:33019"/>
        <dbReference type="ChEBI" id="CHEBI:57692"/>
        <dbReference type="ChEBI" id="CHEBI:58210"/>
        <dbReference type="EC" id="2.7.7.2"/>
    </reaction>
</comment>
<accession>A0A172T1B9</accession>
<dbReference type="GO" id="GO:0009398">
    <property type="term" value="P:FMN biosynthetic process"/>
    <property type="evidence" value="ECO:0007669"/>
    <property type="project" value="UniProtKB-UniRule"/>
</dbReference>
<dbReference type="SUPFAM" id="SSF52374">
    <property type="entry name" value="Nucleotidylyl transferase"/>
    <property type="match status" value="1"/>
</dbReference>
<dbReference type="SUPFAM" id="SSF82114">
    <property type="entry name" value="Riboflavin kinase-like"/>
    <property type="match status" value="1"/>
</dbReference>
<dbReference type="Gene3D" id="2.40.30.30">
    <property type="entry name" value="Riboflavin kinase-like"/>
    <property type="match status" value="1"/>
</dbReference>
<evidence type="ECO:0000256" key="2">
    <source>
        <dbReference type="ARBA" id="ARBA00005201"/>
    </source>
</evidence>
<protein>
    <recommendedName>
        <fullName evidence="14">Riboflavin biosynthesis protein</fullName>
    </recommendedName>
    <domain>
        <recommendedName>
            <fullName evidence="14">Riboflavin kinase</fullName>
            <ecNumber evidence="14">2.7.1.26</ecNumber>
        </recommendedName>
        <alternativeName>
            <fullName evidence="14">Flavokinase</fullName>
        </alternativeName>
    </domain>
    <domain>
        <recommendedName>
            <fullName evidence="14">FMN adenylyltransferase</fullName>
            <ecNumber evidence="14">2.7.7.2</ecNumber>
        </recommendedName>
        <alternativeName>
            <fullName evidence="14">FAD pyrophosphorylase</fullName>
        </alternativeName>
        <alternativeName>
            <fullName evidence="14">FAD synthase</fullName>
        </alternativeName>
    </domain>
</protein>
<gene>
    <name evidence="17" type="primary">ribF</name>
    <name evidence="17" type="ORF">ENU12_00010</name>
    <name evidence="16" type="ORF">JM64_01290</name>
</gene>
<name>A0A172T1B9_FERPE</name>
<keyword evidence="6 14" id="KW-0548">Nucleotidyltransferase</keyword>
<evidence type="ECO:0000256" key="5">
    <source>
        <dbReference type="ARBA" id="ARBA00022679"/>
    </source>
</evidence>
<dbReference type="PANTHER" id="PTHR22749">
    <property type="entry name" value="RIBOFLAVIN KINASE/FMN ADENYLYLTRANSFERASE"/>
    <property type="match status" value="1"/>
</dbReference>
<dbReference type="AlphaFoldDB" id="A0A172T1B9"/>
<keyword evidence="8 14" id="KW-0418">Kinase</keyword>
<evidence type="ECO:0000313" key="17">
    <source>
        <dbReference type="EMBL" id="HGQ76326.1"/>
    </source>
</evidence>
<reference evidence="16 18" key="1">
    <citation type="submission" date="2014-08" db="EMBL/GenBank/DDBJ databases">
        <title>Fervidobacterium pennivorans DYC genome.</title>
        <authorList>
            <person name="Wushke S."/>
        </authorList>
    </citation>
    <scope>NUCLEOTIDE SEQUENCE [LARGE SCALE GENOMIC DNA]</scope>
    <source>
        <strain evidence="16 18">DYC</strain>
    </source>
</reference>
<dbReference type="Proteomes" id="UP000077096">
    <property type="component" value="Chromosome"/>
</dbReference>
<feature type="domain" description="Riboflavin kinase" evidence="15">
    <location>
        <begin position="174"/>
        <end position="299"/>
    </location>
</feature>
<dbReference type="PIRSF" id="PIRSF004491">
    <property type="entry name" value="FAD_Synth"/>
    <property type="match status" value="1"/>
</dbReference>
<evidence type="ECO:0000256" key="8">
    <source>
        <dbReference type="ARBA" id="ARBA00022777"/>
    </source>
</evidence>
<evidence type="ECO:0000313" key="16">
    <source>
        <dbReference type="EMBL" id="ANE40799.1"/>
    </source>
</evidence>
<evidence type="ECO:0000256" key="9">
    <source>
        <dbReference type="ARBA" id="ARBA00022827"/>
    </source>
</evidence>
<comment type="similarity">
    <text evidence="14">Belongs to the ribF family.</text>
</comment>
<evidence type="ECO:0000256" key="3">
    <source>
        <dbReference type="ARBA" id="ARBA00022630"/>
    </source>
</evidence>
<dbReference type="EC" id="2.7.7.2" evidence="14"/>
<comment type="catalytic activity">
    <reaction evidence="12 14">
        <text>riboflavin + ATP = FMN + ADP + H(+)</text>
        <dbReference type="Rhea" id="RHEA:14357"/>
        <dbReference type="ChEBI" id="CHEBI:15378"/>
        <dbReference type="ChEBI" id="CHEBI:30616"/>
        <dbReference type="ChEBI" id="CHEBI:57986"/>
        <dbReference type="ChEBI" id="CHEBI:58210"/>
        <dbReference type="ChEBI" id="CHEBI:456216"/>
        <dbReference type="EC" id="2.7.1.26"/>
    </reaction>
</comment>
<evidence type="ECO:0000256" key="13">
    <source>
        <dbReference type="ARBA" id="ARBA00049494"/>
    </source>
</evidence>
<dbReference type="GO" id="GO:0008531">
    <property type="term" value="F:riboflavin kinase activity"/>
    <property type="evidence" value="ECO:0007669"/>
    <property type="project" value="UniProtKB-UniRule"/>
</dbReference>
<dbReference type="KEGG" id="fng:JM64_01290"/>
<evidence type="ECO:0000256" key="6">
    <source>
        <dbReference type="ARBA" id="ARBA00022695"/>
    </source>
</evidence>
<organism evidence="16 18">
    <name type="scientific">Fervidobacterium pennivorans</name>
    <dbReference type="NCBI Taxonomy" id="93466"/>
    <lineage>
        <taxon>Bacteria</taxon>
        <taxon>Thermotogati</taxon>
        <taxon>Thermotogota</taxon>
        <taxon>Thermotogae</taxon>
        <taxon>Thermotogales</taxon>
        <taxon>Fervidobacteriaceae</taxon>
        <taxon>Fervidobacterium</taxon>
    </lineage>
</organism>
<dbReference type="OrthoDB" id="9803667at2"/>
<dbReference type="InterPro" id="IPR015864">
    <property type="entry name" value="FAD_synthase"/>
</dbReference>
<dbReference type="InterPro" id="IPR023465">
    <property type="entry name" value="Riboflavin_kinase_dom_sf"/>
</dbReference>
<proteinExistence type="inferred from homology"/>
<dbReference type="EC" id="2.7.1.26" evidence="14"/>
<dbReference type="NCBIfam" id="TIGR00083">
    <property type="entry name" value="ribF"/>
    <property type="match status" value="1"/>
</dbReference>
<evidence type="ECO:0000256" key="7">
    <source>
        <dbReference type="ARBA" id="ARBA00022741"/>
    </source>
</evidence>
<dbReference type="InterPro" id="IPR002606">
    <property type="entry name" value="Riboflavin_kinase_bac"/>
</dbReference>
<dbReference type="InterPro" id="IPR014729">
    <property type="entry name" value="Rossmann-like_a/b/a_fold"/>
</dbReference>
<dbReference type="GO" id="GO:0006747">
    <property type="term" value="P:FAD biosynthetic process"/>
    <property type="evidence" value="ECO:0007669"/>
    <property type="project" value="UniProtKB-UniRule"/>
</dbReference>
<dbReference type="EMBL" id="CP011393">
    <property type="protein sequence ID" value="ANE40799.1"/>
    <property type="molecule type" value="Genomic_DNA"/>
</dbReference>
<dbReference type="PATRIC" id="fig|93466.3.peg.296"/>
<reference evidence="17" key="2">
    <citation type="journal article" date="2020" name="mSystems">
        <title>Genome- and Community-Level Interaction Insights into Carbon Utilization and Element Cycling Functions of Hydrothermarchaeota in Hydrothermal Sediment.</title>
        <authorList>
            <person name="Zhou Z."/>
            <person name="Liu Y."/>
            <person name="Xu W."/>
            <person name="Pan J."/>
            <person name="Luo Z.H."/>
            <person name="Li M."/>
        </authorList>
    </citation>
    <scope>NUCLEOTIDE SEQUENCE [LARGE SCALE GENOMIC DNA]</scope>
    <source>
        <strain evidence="17">SpSt-640</strain>
    </source>
</reference>
<dbReference type="UniPathway" id="UPA00277">
    <property type="reaction ID" value="UER00407"/>
</dbReference>
<evidence type="ECO:0000256" key="1">
    <source>
        <dbReference type="ARBA" id="ARBA00004726"/>
    </source>
</evidence>
<keyword evidence="3 14" id="KW-0285">Flavoprotein</keyword>
<dbReference type="InterPro" id="IPR015865">
    <property type="entry name" value="Riboflavin_kinase_bac/euk"/>
</dbReference>
<dbReference type="GO" id="GO:0003919">
    <property type="term" value="F:FMN adenylyltransferase activity"/>
    <property type="evidence" value="ECO:0007669"/>
    <property type="project" value="UniProtKB-UniRule"/>
</dbReference>
<dbReference type="Pfam" id="PF06574">
    <property type="entry name" value="FAD_syn"/>
    <property type="match status" value="1"/>
</dbReference>
<keyword evidence="5 14" id="KW-0808">Transferase</keyword>
<evidence type="ECO:0000259" key="15">
    <source>
        <dbReference type="SMART" id="SM00904"/>
    </source>
</evidence>
<comment type="pathway">
    <text evidence="1 14">Cofactor biosynthesis; FAD biosynthesis; FAD from FMN: step 1/1.</text>
</comment>
<dbReference type="EMBL" id="DTBH01000001">
    <property type="protein sequence ID" value="HGQ76326.1"/>
    <property type="molecule type" value="Genomic_DNA"/>
</dbReference>
<dbReference type="Gene3D" id="3.40.50.620">
    <property type="entry name" value="HUPs"/>
    <property type="match status" value="1"/>
</dbReference>
<evidence type="ECO:0000256" key="12">
    <source>
        <dbReference type="ARBA" id="ARBA00047880"/>
    </source>
</evidence>
<dbReference type="SMART" id="SM00904">
    <property type="entry name" value="Flavokinase"/>
    <property type="match status" value="1"/>
</dbReference>
<evidence type="ECO:0000313" key="18">
    <source>
        <dbReference type="Proteomes" id="UP000077096"/>
    </source>
</evidence>
<evidence type="ECO:0000256" key="10">
    <source>
        <dbReference type="ARBA" id="ARBA00022840"/>
    </source>
</evidence>